<feature type="transmembrane region" description="Helical" evidence="5">
    <location>
        <begin position="70"/>
        <end position="87"/>
    </location>
</feature>
<keyword evidence="4 5" id="KW-0472">Membrane</keyword>
<keyword evidence="8" id="KW-1185">Reference proteome</keyword>
<feature type="transmembrane region" description="Helical" evidence="5">
    <location>
        <begin position="312"/>
        <end position="336"/>
    </location>
</feature>
<feature type="transmembrane region" description="Helical" evidence="5">
    <location>
        <begin position="118"/>
        <end position="138"/>
    </location>
</feature>
<evidence type="ECO:0000256" key="5">
    <source>
        <dbReference type="SAM" id="Phobius"/>
    </source>
</evidence>
<keyword evidence="3 5" id="KW-1133">Transmembrane helix</keyword>
<dbReference type="Pfam" id="PF04932">
    <property type="entry name" value="Wzy_C"/>
    <property type="match status" value="1"/>
</dbReference>
<comment type="caution">
    <text evidence="7">The sequence shown here is derived from an EMBL/GenBank/DDBJ whole genome shotgun (WGS) entry which is preliminary data.</text>
</comment>
<dbReference type="GO" id="GO:0016874">
    <property type="term" value="F:ligase activity"/>
    <property type="evidence" value="ECO:0007669"/>
    <property type="project" value="UniProtKB-KW"/>
</dbReference>
<evidence type="ECO:0000256" key="2">
    <source>
        <dbReference type="ARBA" id="ARBA00022692"/>
    </source>
</evidence>
<sequence length="398" mass="44497">MQNDSGKQRYAVTDYLYWGMMLFVNVPNLLELVGIDTMFKPYRVIALVICAFVWPKFVREAAVTRQFSRLLFAAIFYGSIVTVLFGGRDMLANVPLIGSILILYVATFGVTSRRSLIIGLYASVVSFIVSAYFGLLAFNQGEYRLSGLFENPNAIGFGGCFVLLIVINRNLVIPNGVRLAVAVGLIPIMVLTGSRNALVGMVGCFMSQTWRNPRLFNGLLITGLVIAGVSLYFEKEISRITQRAVFTRLTNRDVIARGGAGRIAVASAALQVGYEHGFVGIGFGQYREKYHTKFFRERRTDGTLRKLGSHNFYVTLLTEWGFFGFCCFALMMYRLAKATEGMGLERDFVIGFLAVSMLNSLGNDMVGMIHFWVMLGVCVQFIRFAHEDELAWQPYQNA</sequence>
<dbReference type="EMBL" id="SJPN01000006">
    <property type="protein sequence ID" value="TWT98627.1"/>
    <property type="molecule type" value="Genomic_DNA"/>
</dbReference>
<evidence type="ECO:0000313" key="8">
    <source>
        <dbReference type="Proteomes" id="UP000320176"/>
    </source>
</evidence>
<protein>
    <submittedName>
        <fullName evidence="7">O-Antigen ligase</fullName>
    </submittedName>
</protein>
<evidence type="ECO:0000256" key="3">
    <source>
        <dbReference type="ARBA" id="ARBA00022989"/>
    </source>
</evidence>
<dbReference type="PANTHER" id="PTHR37422:SF13">
    <property type="entry name" value="LIPOPOLYSACCHARIDE BIOSYNTHESIS PROTEIN PA4999-RELATED"/>
    <property type="match status" value="1"/>
</dbReference>
<reference evidence="7 8" key="1">
    <citation type="submission" date="2019-02" db="EMBL/GenBank/DDBJ databases">
        <title>Deep-cultivation of Planctomycetes and their phenomic and genomic characterization uncovers novel biology.</title>
        <authorList>
            <person name="Wiegand S."/>
            <person name="Jogler M."/>
            <person name="Boedeker C."/>
            <person name="Pinto D."/>
            <person name="Vollmers J."/>
            <person name="Rivas-Marin E."/>
            <person name="Kohn T."/>
            <person name="Peeters S.H."/>
            <person name="Heuer A."/>
            <person name="Rast P."/>
            <person name="Oberbeckmann S."/>
            <person name="Bunk B."/>
            <person name="Jeske O."/>
            <person name="Meyerdierks A."/>
            <person name="Storesund J.E."/>
            <person name="Kallscheuer N."/>
            <person name="Luecker S."/>
            <person name="Lage O.M."/>
            <person name="Pohl T."/>
            <person name="Merkel B.J."/>
            <person name="Hornburger P."/>
            <person name="Mueller R.-W."/>
            <person name="Bruemmer F."/>
            <person name="Labrenz M."/>
            <person name="Spormann A.M."/>
            <person name="Op Den Camp H."/>
            <person name="Overmann J."/>
            <person name="Amann R."/>
            <person name="Jetten M.S.M."/>
            <person name="Mascher T."/>
            <person name="Medema M.H."/>
            <person name="Devos D.P."/>
            <person name="Kaster A.-K."/>
            <person name="Ovreas L."/>
            <person name="Rohde M."/>
            <person name="Galperin M.Y."/>
            <person name="Jogler C."/>
        </authorList>
    </citation>
    <scope>NUCLEOTIDE SEQUENCE [LARGE SCALE GENOMIC DNA]</scope>
    <source>
        <strain evidence="7 8">Pla52n</strain>
    </source>
</reference>
<dbReference type="InterPro" id="IPR007016">
    <property type="entry name" value="O-antigen_ligase-rel_domated"/>
</dbReference>
<dbReference type="InterPro" id="IPR051533">
    <property type="entry name" value="WaaL-like"/>
</dbReference>
<feature type="transmembrane region" description="Helical" evidence="5">
    <location>
        <begin position="215"/>
        <end position="233"/>
    </location>
</feature>
<dbReference type="Proteomes" id="UP000320176">
    <property type="component" value="Unassembled WGS sequence"/>
</dbReference>
<evidence type="ECO:0000313" key="7">
    <source>
        <dbReference type="EMBL" id="TWT98627.1"/>
    </source>
</evidence>
<feature type="transmembrane region" description="Helical" evidence="5">
    <location>
        <begin position="179"/>
        <end position="203"/>
    </location>
</feature>
<name>A0A5C6AGR9_9BACT</name>
<evidence type="ECO:0000256" key="4">
    <source>
        <dbReference type="ARBA" id="ARBA00023136"/>
    </source>
</evidence>
<dbReference type="RefSeq" id="WP_146522160.1">
    <property type="nucleotide sequence ID" value="NZ_CP151726.1"/>
</dbReference>
<proteinExistence type="predicted"/>
<feature type="transmembrane region" description="Helical" evidence="5">
    <location>
        <begin position="154"/>
        <end position="172"/>
    </location>
</feature>
<keyword evidence="7" id="KW-0436">Ligase</keyword>
<accession>A0A5C6AGR9</accession>
<feature type="transmembrane region" description="Helical" evidence="5">
    <location>
        <begin position="93"/>
        <end position="111"/>
    </location>
</feature>
<comment type="subcellular location">
    <subcellularLocation>
        <location evidence="1">Membrane</location>
        <topology evidence="1">Multi-pass membrane protein</topology>
    </subcellularLocation>
</comment>
<evidence type="ECO:0000256" key="1">
    <source>
        <dbReference type="ARBA" id="ARBA00004141"/>
    </source>
</evidence>
<organism evidence="7 8">
    <name type="scientific">Stieleria varia</name>
    <dbReference type="NCBI Taxonomy" id="2528005"/>
    <lineage>
        <taxon>Bacteria</taxon>
        <taxon>Pseudomonadati</taxon>
        <taxon>Planctomycetota</taxon>
        <taxon>Planctomycetia</taxon>
        <taxon>Pirellulales</taxon>
        <taxon>Pirellulaceae</taxon>
        <taxon>Stieleria</taxon>
    </lineage>
</organism>
<dbReference type="AlphaFoldDB" id="A0A5C6AGR9"/>
<feature type="transmembrane region" description="Helical" evidence="5">
    <location>
        <begin position="12"/>
        <end position="30"/>
    </location>
</feature>
<dbReference type="GO" id="GO:0016020">
    <property type="term" value="C:membrane"/>
    <property type="evidence" value="ECO:0007669"/>
    <property type="project" value="UniProtKB-SubCell"/>
</dbReference>
<evidence type="ECO:0000259" key="6">
    <source>
        <dbReference type="Pfam" id="PF04932"/>
    </source>
</evidence>
<keyword evidence="2 5" id="KW-0812">Transmembrane</keyword>
<gene>
    <name evidence="7" type="ORF">Pla52n_51440</name>
</gene>
<dbReference type="PANTHER" id="PTHR37422">
    <property type="entry name" value="TEICHURONIC ACID BIOSYNTHESIS PROTEIN TUAE"/>
    <property type="match status" value="1"/>
</dbReference>
<feature type="domain" description="O-antigen ligase-related" evidence="6">
    <location>
        <begin position="182"/>
        <end position="328"/>
    </location>
</feature>